<evidence type="ECO:0000313" key="3">
    <source>
        <dbReference type="Proteomes" id="UP000321197"/>
    </source>
</evidence>
<dbReference type="PANTHER" id="PTHR30399:SF1">
    <property type="entry name" value="UTP PYROPHOSPHATASE"/>
    <property type="match status" value="1"/>
</dbReference>
<dbReference type="CDD" id="cd07344">
    <property type="entry name" value="M48_yhfN_like"/>
    <property type="match status" value="1"/>
</dbReference>
<evidence type="ECO:0000259" key="1">
    <source>
        <dbReference type="Pfam" id="PF01863"/>
    </source>
</evidence>
<dbReference type="OrthoDB" id="9811177at2"/>
<dbReference type="AlphaFoldDB" id="A0A511R6A0"/>
<dbReference type="EMBL" id="BJXL01000101">
    <property type="protein sequence ID" value="GEM84442.1"/>
    <property type="molecule type" value="Genomic_DNA"/>
</dbReference>
<evidence type="ECO:0000313" key="2">
    <source>
        <dbReference type="EMBL" id="GEM84442.1"/>
    </source>
</evidence>
<reference evidence="2 3" key="1">
    <citation type="submission" date="2019-07" db="EMBL/GenBank/DDBJ databases">
        <title>Whole genome shotgun sequence of Meiothermus hypogaeus NBRC 106114.</title>
        <authorList>
            <person name="Hosoyama A."/>
            <person name="Uohara A."/>
            <person name="Ohji S."/>
            <person name="Ichikawa N."/>
        </authorList>
    </citation>
    <scope>NUCLEOTIDE SEQUENCE [LARGE SCALE GENOMIC DNA]</scope>
    <source>
        <strain evidence="2 3">NBRC 106114</strain>
    </source>
</reference>
<accession>A0A511R6A0</accession>
<dbReference type="Pfam" id="PF01863">
    <property type="entry name" value="YgjP-like"/>
    <property type="match status" value="2"/>
</dbReference>
<name>A0A511R6A0_9DEIN</name>
<dbReference type="Gene3D" id="3.30.2010.10">
    <property type="entry name" value="Metalloproteases ('zincins'), catalytic domain"/>
    <property type="match status" value="1"/>
</dbReference>
<feature type="domain" description="YgjP-like metallopeptidase" evidence="1">
    <location>
        <begin position="27"/>
        <end position="100"/>
    </location>
</feature>
<feature type="domain" description="YgjP-like metallopeptidase" evidence="1">
    <location>
        <begin position="145"/>
        <end position="263"/>
    </location>
</feature>
<gene>
    <name evidence="2" type="ORF">MHY01S_26080</name>
</gene>
<proteinExistence type="predicted"/>
<comment type="caution">
    <text evidence="2">The sequence shown here is derived from an EMBL/GenBank/DDBJ whole genome shotgun (WGS) entry which is preliminary data.</text>
</comment>
<dbReference type="Proteomes" id="UP000321197">
    <property type="component" value="Unassembled WGS sequence"/>
</dbReference>
<dbReference type="RefSeq" id="WP_119341138.1">
    <property type="nucleotide sequence ID" value="NZ_BJXL01000101.1"/>
</dbReference>
<organism evidence="2 3">
    <name type="scientific">Meiothermus hypogaeus NBRC 106114</name>
    <dbReference type="NCBI Taxonomy" id="1227553"/>
    <lineage>
        <taxon>Bacteria</taxon>
        <taxon>Thermotogati</taxon>
        <taxon>Deinococcota</taxon>
        <taxon>Deinococci</taxon>
        <taxon>Thermales</taxon>
        <taxon>Thermaceae</taxon>
        <taxon>Meiothermus</taxon>
    </lineage>
</organism>
<sequence>MPDTEKATLYYQNKTIRYTIRRSARRRTVGITIDVQGVRVAAPKRMPLEQVIALVNTKARWIAEKHTEFKSRLEPRKRFVSGEEFLYLGRRVSLQIQSEGLSPRPKRGGHKPGSSMQPELFDFNFLPRTRPKAAVALKGNVLHVQADASSRQSTKEVREILEEWYKARAEEVITRRVQHYADQLGWRMPKVLIRNQKKRWGSCNAKGELRFNWRLVMLPLPVLDYVVVHEMAHLKVLNHSPRFWALVEQIMPNYKARHQALHELGMGLYW</sequence>
<dbReference type="InterPro" id="IPR053136">
    <property type="entry name" value="UTP_pyrophosphatase-like"/>
</dbReference>
<dbReference type="PANTHER" id="PTHR30399">
    <property type="entry name" value="UNCHARACTERIZED PROTEIN YGJP"/>
    <property type="match status" value="1"/>
</dbReference>
<dbReference type="InterPro" id="IPR002725">
    <property type="entry name" value="YgjP-like_metallopeptidase"/>
</dbReference>
<protein>
    <recommendedName>
        <fullName evidence="1">YgjP-like metallopeptidase domain-containing protein</fullName>
    </recommendedName>
</protein>